<accession>A0A7W3UKR3</accession>
<dbReference type="InterPro" id="IPR019931">
    <property type="entry name" value="LPXTG_anchor"/>
</dbReference>
<feature type="region of interest" description="Disordered" evidence="5">
    <location>
        <begin position="1590"/>
        <end position="1621"/>
    </location>
</feature>
<evidence type="ECO:0000256" key="1">
    <source>
        <dbReference type="ARBA" id="ARBA00022512"/>
    </source>
</evidence>
<evidence type="ECO:0000259" key="7">
    <source>
        <dbReference type="PROSITE" id="PS50847"/>
    </source>
</evidence>
<keyword evidence="1" id="KW-0134">Cell wall</keyword>
<dbReference type="PROSITE" id="PS50847">
    <property type="entry name" value="GRAM_POS_ANCHORING"/>
    <property type="match status" value="1"/>
</dbReference>
<keyword evidence="6" id="KW-0472">Membrane</keyword>
<sequence>MSENSQAENEANVQSAQLTSQGVAESSAVQSVTATNDSAVSQSAEPAVTSTASQESTTNAPAAVATFTQPQVDSTITVSNPANYPTEAAKLVDKNAQGQPYYIYQIVKLDGTKINGKDAHLILSVDTADPQGANYLYVTDTSYERYYQKYVVKPNEYVDVTVSSNGSAIKNPKSTQIYRVSNTAAYTLEFNGKKITVPASVSIKVDKAAGSTLRVSPVYGLGNQNVTKYTDKVDISPENNAPAIEYIYLDKDGNYITSSKLPANVPVNGITGQGFVITNVDNYKQVVDGYYLTNNQGSLANTANGSYQGSISQFQIGQYYQKTLYNWDRTVSQTLIYELIDPQGTMNISLLRPGKKAETVTVPVNEVKTFSNGTLARNPFVPGANSVQLIYADLGKIIPVDQNGNPIAGADQPTYNNDPNDPHKAGATKAPDLTALGWVLVDPNQATINPVNPGSDTKVQYRRVVINTTTQTVTQTVQYQYADGKTEGRPELPKDNVQSVEFVNTVITNPVTGDVISDTWTPAKQFSAVSSPEIAGFWADAKVVGGNTNVTQDTPSINYVVSYIGPQESTENKTVTQTVRYEYEDGVTEGRPELPQANVQTLTFTANIQRNPETGEIISTTWSPGQNFTLVGTPSIKGYYSSAASAGSTSLVTHESGNTEYVVKYAAPESVTENKVITQTIHYQYADGNLQGRPELPKDNVQYITFTQTTFINPFTGDVVGFNWTPTNSQFTVVQTPKIDGFFADLSVAGSADLMLPNDADTYYVVNYAAPVSQIVESKDVTQTIHYEYVDGQTAGRPTLPQTDTQKLVFNRIIVTNPFTKEVISDTWSPAQNFTALATPEINGYYYNLALAGSNDAVTHESADTEYTVKYAPASVATENKTVTQTVKYEYADGVTSGRPTLPANNVQTLTFTNTITINPFTNEVISDTWSPAQKFSQVSTPTIDGYYYDQAQVGSTVMITHESGDIEYVVKYASAKVTNESKYVTQVIRYHYANGVNGDPTLLPSDNVQRLEFIRTILTNPFTNEVISDTWSPAQKFSQVSTPTIDGYYYDQAQAGNTAAVTHDSPDQVYDVYYLAPDTTTETKNISQTIRYEYADGVTSGRPTLPANNVQTLTFTQTIVRNPVTGEIVSSTWTPAQSFSIVSTPVIDNYYFDLAQAGSNQAVTHENANTEYVVKYAPAQSSTEDKKVTQVVKYEYADGVTSGRPTLPANNVQTLTFTQTTLTNPFTGEVLSSTWSPAQRFDMVNTPKLDGYYYDQAQAGSTVMITHESGNTEYIVKYAPASVATDNKTVTQTVKYEYADGVTSGRPTLPANNVQTLTFTQTTLTNPFTGEVLSSTWSPAQRFDMVNTPTLAGYYYDQAQAGSLDLVNHDNGNIEYVVKYAPAKVVTEDKKINQTIRYEYADGVTSGRPTLPVNNVQTLTFTQTTLVNPFTGEVLSSTWSPAQNFEIVNTPKLDGYYYDQAQAGSTVAITHDSDNIDYVVKYAAPKVTTETEKVTQNIKYEYDDGVTDGRPELPKDNTITVDFTHTVVTNPWTGEVIEDKWSPDKTIDKIKSPEIEGFHPDQDSIPEITISHTSKDIDYVVKYIKDEVPVHPEPDDTDLEKPTTPITPEQPVNPEQSVHPVAPVPEISESKEVVDQELPAVPATLMATTHENDVAPITVNVDSNNELVETPVEKAQAENKELPQTGEKDTTAIIGLGLVVGWMGLLGLGKRKSKN</sequence>
<dbReference type="Pfam" id="PF00746">
    <property type="entry name" value="Gram_pos_anchor"/>
    <property type="match status" value="1"/>
</dbReference>
<feature type="region of interest" description="Disordered" evidence="5">
    <location>
        <begin position="1"/>
        <end position="57"/>
    </location>
</feature>
<dbReference type="EMBL" id="JACIVA010000046">
    <property type="protein sequence ID" value="MBB1097362.1"/>
    <property type="molecule type" value="Genomic_DNA"/>
</dbReference>
<evidence type="ECO:0000313" key="9">
    <source>
        <dbReference type="Proteomes" id="UP000517106"/>
    </source>
</evidence>
<dbReference type="InterPro" id="IPR041495">
    <property type="entry name" value="Mub_B2"/>
</dbReference>
<proteinExistence type="predicted"/>
<evidence type="ECO:0000256" key="2">
    <source>
        <dbReference type="ARBA" id="ARBA00022525"/>
    </source>
</evidence>
<comment type="caution">
    <text evidence="8">The sequence shown here is derived from an EMBL/GenBank/DDBJ whole genome shotgun (WGS) entry which is preliminary data.</text>
</comment>
<evidence type="ECO:0000256" key="5">
    <source>
        <dbReference type="SAM" id="MobiDB-lite"/>
    </source>
</evidence>
<dbReference type="NCBIfam" id="TIGR01167">
    <property type="entry name" value="LPXTG_anchor"/>
    <property type="match status" value="1"/>
</dbReference>
<dbReference type="Gene3D" id="2.60.40.4300">
    <property type="match status" value="11"/>
</dbReference>
<evidence type="ECO:0000256" key="4">
    <source>
        <dbReference type="ARBA" id="ARBA00023088"/>
    </source>
</evidence>
<dbReference type="Pfam" id="PF17966">
    <property type="entry name" value="Muc_B2"/>
    <property type="match status" value="11"/>
</dbReference>
<gene>
    <name evidence="8" type="ORF">H5S09_05360</name>
</gene>
<feature type="transmembrane region" description="Helical" evidence="6">
    <location>
        <begin position="1691"/>
        <end position="1710"/>
    </location>
</feature>
<keyword evidence="2" id="KW-0964">Secreted</keyword>
<name>A0A7W3UKR3_9LACO</name>
<organism evidence="8 9">
    <name type="scientific">Limosilactobacillus rudii</name>
    <dbReference type="NCBI Taxonomy" id="2759755"/>
    <lineage>
        <taxon>Bacteria</taxon>
        <taxon>Bacillati</taxon>
        <taxon>Bacillota</taxon>
        <taxon>Bacilli</taxon>
        <taxon>Lactobacillales</taxon>
        <taxon>Lactobacillaceae</taxon>
        <taxon>Limosilactobacillus</taxon>
    </lineage>
</organism>
<keyword evidence="3" id="KW-0732">Signal</keyword>
<dbReference type="RefSeq" id="WP_182596103.1">
    <property type="nucleotide sequence ID" value="NZ_JACIVA010000046.1"/>
</dbReference>
<dbReference type="Proteomes" id="UP000517106">
    <property type="component" value="Unassembled WGS sequence"/>
</dbReference>
<keyword evidence="9" id="KW-1185">Reference proteome</keyword>
<keyword evidence="4" id="KW-0572">Peptidoglycan-anchor</keyword>
<evidence type="ECO:0000256" key="6">
    <source>
        <dbReference type="SAM" id="Phobius"/>
    </source>
</evidence>
<keyword evidence="6" id="KW-0812">Transmembrane</keyword>
<keyword evidence="6" id="KW-1133">Transmembrane helix</keyword>
<evidence type="ECO:0000313" key="8">
    <source>
        <dbReference type="EMBL" id="MBB1097362.1"/>
    </source>
</evidence>
<reference evidence="8 9" key="1">
    <citation type="submission" date="2020-07" db="EMBL/GenBank/DDBJ databases">
        <title>Description of Limosilactobacillus balticus sp. nov., Limosilactobacillus agrestis sp. nov., Limosilactobacillus albertensis sp. nov., Limosilactobacillus rudii sp. nov., Limosilactobacillus fastidiosus sp. nov., five novel Limosilactobacillus species isolated from the vertebrate gastrointestinal tract, and proposal of 6 subspecies of Limosilactobacillus reuteri adapted to the gastrointestinal tract of specific vertebrate hosts.</title>
        <authorList>
            <person name="Li F."/>
            <person name="Cheng C."/>
            <person name="Zheng J."/>
            <person name="Quevedo R.M."/>
            <person name="Li J."/>
            <person name="Roos S."/>
            <person name="Gaenzle M.G."/>
            <person name="Walter J."/>
        </authorList>
    </citation>
    <scope>NUCLEOTIDE SEQUENCE [LARGE SCALE GENOMIC DNA]</scope>
    <source>
        <strain evidence="8 9">STM2_1</strain>
    </source>
</reference>
<evidence type="ECO:0000256" key="3">
    <source>
        <dbReference type="ARBA" id="ARBA00022729"/>
    </source>
</evidence>
<feature type="domain" description="Gram-positive cocci surface proteins LPxTG" evidence="7">
    <location>
        <begin position="1683"/>
        <end position="1716"/>
    </location>
</feature>
<protein>
    <submittedName>
        <fullName evidence="8">LPXTG cell wall anchor domain-containing protein</fullName>
    </submittedName>
</protein>